<evidence type="ECO:0000313" key="2">
    <source>
        <dbReference type="Proteomes" id="UP001215598"/>
    </source>
</evidence>
<evidence type="ECO:0008006" key="3">
    <source>
        <dbReference type="Google" id="ProtNLM"/>
    </source>
</evidence>
<protein>
    <recommendedName>
        <fullName evidence="3">F-box domain-containing protein</fullName>
    </recommendedName>
</protein>
<sequence length="442" mass="48664">MVAEIFLQATADEANKTDTVFPMHSHLVLSHVCALWRAVALHTPSLWCRVVLRLGDRTTGFSGIKSLAKTCFERSGNLPLALTITSSVSNPSTIPNLSMELILPVRHHIRHLKLQLPVVFTESVFKLPKNSLRALKSISISAPIPSEEGPWFRAMSPLEGAPLLESVAFSWVPHPAFSRQRPPRTPRFDPTHAGLPWDQLTELRLRNFDLLCKDALHVLEIARALRRCSLHLLTPVTSNTNVQHGAQSAILSSLGVVFTGRGSTAARFLDRITLPSLKDLSITINHDAIQSLPCATLEALQTRSSFSLDKFSLADRTGDTLLPFLQLNPRLTSLALTNCALELIPLTLALTYKPAGGSNITLLPDLRSLALSDHWKEIGRPRAEWTRAIKVVTAMVESRRRTALVDFAFGSSVALSATEQTRLTRARADGMRVSVAKVRFGL</sequence>
<gene>
    <name evidence="1" type="ORF">B0H16DRAFT_1793414</name>
</gene>
<comment type="caution">
    <text evidence="1">The sequence shown here is derived from an EMBL/GenBank/DDBJ whole genome shotgun (WGS) entry which is preliminary data.</text>
</comment>
<accession>A0AAD7HH23</accession>
<name>A0AAD7HH23_9AGAR</name>
<proteinExistence type="predicted"/>
<reference evidence="1" key="1">
    <citation type="submission" date="2023-03" db="EMBL/GenBank/DDBJ databases">
        <title>Massive genome expansion in bonnet fungi (Mycena s.s.) driven by repeated elements and novel gene families across ecological guilds.</title>
        <authorList>
            <consortium name="Lawrence Berkeley National Laboratory"/>
            <person name="Harder C.B."/>
            <person name="Miyauchi S."/>
            <person name="Viragh M."/>
            <person name="Kuo A."/>
            <person name="Thoen E."/>
            <person name="Andreopoulos B."/>
            <person name="Lu D."/>
            <person name="Skrede I."/>
            <person name="Drula E."/>
            <person name="Henrissat B."/>
            <person name="Morin E."/>
            <person name="Kohler A."/>
            <person name="Barry K."/>
            <person name="LaButti K."/>
            <person name="Morin E."/>
            <person name="Salamov A."/>
            <person name="Lipzen A."/>
            <person name="Mereny Z."/>
            <person name="Hegedus B."/>
            <person name="Baldrian P."/>
            <person name="Stursova M."/>
            <person name="Weitz H."/>
            <person name="Taylor A."/>
            <person name="Grigoriev I.V."/>
            <person name="Nagy L.G."/>
            <person name="Martin F."/>
            <person name="Kauserud H."/>
        </authorList>
    </citation>
    <scope>NUCLEOTIDE SEQUENCE</scope>
    <source>
        <strain evidence="1">CBHHK182m</strain>
    </source>
</reference>
<evidence type="ECO:0000313" key="1">
    <source>
        <dbReference type="EMBL" id="KAJ7720399.1"/>
    </source>
</evidence>
<dbReference type="AlphaFoldDB" id="A0AAD7HH23"/>
<dbReference type="Proteomes" id="UP001215598">
    <property type="component" value="Unassembled WGS sequence"/>
</dbReference>
<dbReference type="EMBL" id="JARKIB010000240">
    <property type="protein sequence ID" value="KAJ7720399.1"/>
    <property type="molecule type" value="Genomic_DNA"/>
</dbReference>
<organism evidence="1 2">
    <name type="scientific">Mycena metata</name>
    <dbReference type="NCBI Taxonomy" id="1033252"/>
    <lineage>
        <taxon>Eukaryota</taxon>
        <taxon>Fungi</taxon>
        <taxon>Dikarya</taxon>
        <taxon>Basidiomycota</taxon>
        <taxon>Agaricomycotina</taxon>
        <taxon>Agaricomycetes</taxon>
        <taxon>Agaricomycetidae</taxon>
        <taxon>Agaricales</taxon>
        <taxon>Marasmiineae</taxon>
        <taxon>Mycenaceae</taxon>
        <taxon>Mycena</taxon>
    </lineage>
</organism>
<keyword evidence="2" id="KW-1185">Reference proteome</keyword>